<keyword evidence="8" id="KW-1185">Reference proteome</keyword>
<dbReference type="InterPro" id="IPR052185">
    <property type="entry name" value="IPC_Synthase-Related"/>
</dbReference>
<dbReference type="Pfam" id="PF14378">
    <property type="entry name" value="PAP2_3"/>
    <property type="match status" value="1"/>
</dbReference>
<sequence>MTVAPPPRTPAPAAARHRVRGGVRPHPVWELLLIAVLYAVYRIGRVLASGHVGEAMRNAHRVWDLERTVRLPGEERVQALFLHSESVIHVVNCYYAYVHFPAIVVFMLWMYLRRPAYYRWVRWVLIGLTGLALVLHLSMPLAPPRMLGIDGLIDTGQRYGPAVYGAPQAHSIANQYAAMPSLHIGWAIVIAIGLIVSARTRWRWLWVLHPVATVLVVVGTANHYWLDGIVVSVLLAAVLVALRPSFRRAREADAPAIGEYG</sequence>
<comment type="caution">
    <text evidence="7">The sequence shown here is derived from an EMBL/GenBank/DDBJ whole genome shotgun (WGS) entry which is preliminary data.</text>
</comment>
<feature type="transmembrane region" description="Helical" evidence="5">
    <location>
        <begin position="202"/>
        <end position="218"/>
    </location>
</feature>
<dbReference type="PANTHER" id="PTHR31310:SF7">
    <property type="entry name" value="PA-PHOSPHATASE RELATED-FAMILY PROTEIN DDB_G0268928"/>
    <property type="match status" value="1"/>
</dbReference>
<keyword evidence="4 5" id="KW-0472">Membrane</keyword>
<organism evidence="7 8">
    <name type="scientific">Actinomadura rubteroloni</name>
    <dbReference type="NCBI Taxonomy" id="1926885"/>
    <lineage>
        <taxon>Bacteria</taxon>
        <taxon>Bacillati</taxon>
        <taxon>Actinomycetota</taxon>
        <taxon>Actinomycetes</taxon>
        <taxon>Streptosporangiales</taxon>
        <taxon>Thermomonosporaceae</taxon>
        <taxon>Actinomadura</taxon>
    </lineage>
</organism>
<feature type="transmembrane region" description="Helical" evidence="5">
    <location>
        <begin position="176"/>
        <end position="195"/>
    </location>
</feature>
<dbReference type="RefSeq" id="WP_103566128.1">
    <property type="nucleotide sequence ID" value="NZ_MTBP01000005.1"/>
</dbReference>
<dbReference type="Proteomes" id="UP000242367">
    <property type="component" value="Unassembled WGS sequence"/>
</dbReference>
<evidence type="ECO:0000256" key="4">
    <source>
        <dbReference type="ARBA" id="ARBA00023136"/>
    </source>
</evidence>
<evidence type="ECO:0000313" key="7">
    <source>
        <dbReference type="EMBL" id="POM22454.1"/>
    </source>
</evidence>
<evidence type="ECO:0000313" key="8">
    <source>
        <dbReference type="Proteomes" id="UP000242367"/>
    </source>
</evidence>
<evidence type="ECO:0000259" key="6">
    <source>
        <dbReference type="Pfam" id="PF14378"/>
    </source>
</evidence>
<dbReference type="AlphaFoldDB" id="A0A2P4UBN6"/>
<feature type="transmembrane region" description="Helical" evidence="5">
    <location>
        <begin position="124"/>
        <end position="142"/>
    </location>
</feature>
<comment type="subcellular location">
    <subcellularLocation>
        <location evidence="1">Membrane</location>
        <topology evidence="1">Multi-pass membrane protein</topology>
    </subcellularLocation>
</comment>
<evidence type="ECO:0000256" key="3">
    <source>
        <dbReference type="ARBA" id="ARBA00022989"/>
    </source>
</evidence>
<proteinExistence type="predicted"/>
<dbReference type="EMBL" id="MTBP01000005">
    <property type="protein sequence ID" value="POM22454.1"/>
    <property type="molecule type" value="Genomic_DNA"/>
</dbReference>
<protein>
    <recommendedName>
        <fullName evidence="6">Inositolphosphotransferase Aur1/Ipt1 domain-containing protein</fullName>
    </recommendedName>
</protein>
<dbReference type="CDD" id="cd03386">
    <property type="entry name" value="PAP2_Aur1_like"/>
    <property type="match status" value="1"/>
</dbReference>
<gene>
    <name evidence="7" type="ORF">BTM25_54040</name>
</gene>
<name>A0A2P4UBN6_9ACTN</name>
<reference evidence="7 8" key="1">
    <citation type="journal article" date="2017" name="Chemistry">
        <title>Isolation, Biosynthesis and Chemical Modifications of Rubterolones A-F: Rare Tropolone Alkaloids from Actinomadura sp. 5-2.</title>
        <authorList>
            <person name="Guo H."/>
            <person name="Benndorf R."/>
            <person name="Leichnitz D."/>
            <person name="Klassen J.L."/>
            <person name="Vollmers J."/>
            <person name="Gorls H."/>
            <person name="Steinacker M."/>
            <person name="Weigel C."/>
            <person name="Dahse H.M."/>
            <person name="Kaster A.K."/>
            <person name="de Beer Z.W."/>
            <person name="Poulsen M."/>
            <person name="Beemelmanns C."/>
        </authorList>
    </citation>
    <scope>NUCLEOTIDE SEQUENCE [LARGE SCALE GENOMIC DNA]</scope>
    <source>
        <strain evidence="7 8">5-2</strain>
    </source>
</reference>
<evidence type="ECO:0000256" key="2">
    <source>
        <dbReference type="ARBA" id="ARBA00022692"/>
    </source>
</evidence>
<keyword evidence="2 5" id="KW-0812">Transmembrane</keyword>
<dbReference type="InterPro" id="IPR026841">
    <property type="entry name" value="Aur1/Ipt1"/>
</dbReference>
<feature type="transmembrane region" description="Helical" evidence="5">
    <location>
        <begin position="224"/>
        <end position="242"/>
    </location>
</feature>
<feature type="transmembrane region" description="Helical" evidence="5">
    <location>
        <begin position="94"/>
        <end position="112"/>
    </location>
</feature>
<keyword evidence="3 5" id="KW-1133">Transmembrane helix</keyword>
<feature type="domain" description="Inositolphosphotransferase Aur1/Ipt1" evidence="6">
    <location>
        <begin position="61"/>
        <end position="239"/>
    </location>
</feature>
<evidence type="ECO:0000256" key="5">
    <source>
        <dbReference type="SAM" id="Phobius"/>
    </source>
</evidence>
<dbReference type="GO" id="GO:0016020">
    <property type="term" value="C:membrane"/>
    <property type="evidence" value="ECO:0007669"/>
    <property type="project" value="UniProtKB-SubCell"/>
</dbReference>
<evidence type="ECO:0000256" key="1">
    <source>
        <dbReference type="ARBA" id="ARBA00004141"/>
    </source>
</evidence>
<accession>A0A2P4UBN6</accession>
<dbReference type="PANTHER" id="PTHR31310">
    <property type="match status" value="1"/>
</dbReference>